<evidence type="ECO:0000259" key="1">
    <source>
        <dbReference type="PROSITE" id="PS51733"/>
    </source>
</evidence>
<dbReference type="PANTHER" id="PTHR43679">
    <property type="entry name" value="OCTANOYLTRANSFERASE LIPM-RELATED"/>
    <property type="match status" value="1"/>
</dbReference>
<sequence>MTSVRTGEAKVPGGKFVRVTLTDRARIDGDFFLEDASVLDAAARVLDAMPPLEGEPDGWYDEAASRLRPVLGRALAGVDAEAVALAAVRALGATDGFERRRRARVGRLRAAAGNADGADALPDAEVARRWRALRPRVVRDVPRGPDEQMAVDDRWAAEVADGRRPSTLRFWQWAAPAVVVGRYQSIPDEVDVEAAQQLGFQVVRRSTGGGAMLVVPELTITYSLYAPAGFTQGLGTAAAFRLCDAWLVAALRDCGIDARFSGLNDIASPRGKIGGAAARRLPGGLLHHVTLAYGFDATLGGRLLRTSAEKLSDKAVKSATRRVDPLDAQVALTRTQVLDVLERTAASFPDSPPDTMEYRI</sequence>
<dbReference type="eggNOG" id="COG0095">
    <property type="taxonomic scope" value="Bacteria"/>
</dbReference>
<dbReference type="InterPro" id="IPR004143">
    <property type="entry name" value="BPL_LPL_catalytic"/>
</dbReference>
<dbReference type="Pfam" id="PF21948">
    <property type="entry name" value="LplA-B_cat"/>
    <property type="match status" value="1"/>
</dbReference>
<dbReference type="AlphaFoldDB" id="A0A087AT22"/>
<keyword evidence="2" id="KW-0012">Acyltransferase</keyword>
<dbReference type="SUPFAM" id="SSF55681">
    <property type="entry name" value="Class II aaRS and biotin synthetases"/>
    <property type="match status" value="1"/>
</dbReference>
<dbReference type="GO" id="GO:0033819">
    <property type="term" value="F:lipoyl(octanoyl) transferase activity"/>
    <property type="evidence" value="ECO:0007669"/>
    <property type="project" value="UniProtKB-EC"/>
</dbReference>
<gene>
    <name evidence="2" type="ORF">BCUN_1827</name>
</gene>
<dbReference type="Gene3D" id="3.30.930.10">
    <property type="entry name" value="Bira Bifunctional Protein, Domain 2"/>
    <property type="match status" value="1"/>
</dbReference>
<dbReference type="InterPro" id="IPR050664">
    <property type="entry name" value="Octanoyltrans_LipM/LipL"/>
</dbReference>
<accession>A0A087AT22</accession>
<dbReference type="PANTHER" id="PTHR43679:SF2">
    <property type="entry name" value="OCTANOYL-[GCVH]:PROTEIN N-OCTANOYLTRANSFERASE"/>
    <property type="match status" value="1"/>
</dbReference>
<keyword evidence="2" id="KW-0808">Transferase</keyword>
<dbReference type="CDD" id="cd16443">
    <property type="entry name" value="LplA"/>
    <property type="match status" value="1"/>
</dbReference>
<dbReference type="GO" id="GO:0016874">
    <property type="term" value="F:ligase activity"/>
    <property type="evidence" value="ECO:0007669"/>
    <property type="project" value="UniProtKB-KW"/>
</dbReference>
<name>A0A087AT22_9BIFI</name>
<reference evidence="2 3" key="1">
    <citation type="submission" date="2014-03" db="EMBL/GenBank/DDBJ databases">
        <title>Genomics of Bifidobacteria.</title>
        <authorList>
            <person name="Ventura M."/>
            <person name="Milani C."/>
            <person name="Lugli G.A."/>
        </authorList>
    </citation>
    <scope>NUCLEOTIDE SEQUENCE [LARGE SCALE GENOMIC DNA]</scope>
    <source>
        <strain evidence="2 3">LMG 10738</strain>
    </source>
</reference>
<feature type="domain" description="BPL/LPL catalytic" evidence="1">
    <location>
        <begin position="162"/>
        <end position="353"/>
    </location>
</feature>
<dbReference type="InterPro" id="IPR045864">
    <property type="entry name" value="aa-tRNA-synth_II/BPL/LPL"/>
</dbReference>
<protein>
    <submittedName>
        <fullName evidence="2">Lipoate-protein ligase A</fullName>
        <ecNumber evidence="2">2.3.1.181</ecNumber>
    </submittedName>
</protein>
<dbReference type="EMBL" id="JGYV01000014">
    <property type="protein sequence ID" value="KFI61922.1"/>
    <property type="molecule type" value="Genomic_DNA"/>
</dbReference>
<dbReference type="Proteomes" id="UP000029067">
    <property type="component" value="Unassembled WGS sequence"/>
</dbReference>
<dbReference type="OrthoDB" id="9788148at2"/>
<dbReference type="EC" id="2.3.1.181" evidence="2"/>
<evidence type="ECO:0000313" key="2">
    <source>
        <dbReference type="EMBL" id="KFI61922.1"/>
    </source>
</evidence>
<comment type="caution">
    <text evidence="2">The sequence shown here is derived from an EMBL/GenBank/DDBJ whole genome shotgun (WGS) entry which is preliminary data.</text>
</comment>
<dbReference type="RefSeq" id="WP_051920938.1">
    <property type="nucleotide sequence ID" value="NZ_JGYV01000014.1"/>
</dbReference>
<dbReference type="PROSITE" id="PS51733">
    <property type="entry name" value="BPL_LPL_CATALYTIC"/>
    <property type="match status" value="1"/>
</dbReference>
<keyword evidence="2" id="KW-0436">Ligase</keyword>
<organism evidence="2 3">
    <name type="scientific">Bifidobacterium cuniculi</name>
    <dbReference type="NCBI Taxonomy" id="1688"/>
    <lineage>
        <taxon>Bacteria</taxon>
        <taxon>Bacillati</taxon>
        <taxon>Actinomycetota</taxon>
        <taxon>Actinomycetes</taxon>
        <taxon>Bifidobacteriales</taxon>
        <taxon>Bifidobacteriaceae</taxon>
        <taxon>Bifidobacterium</taxon>
    </lineage>
</organism>
<keyword evidence="3" id="KW-1185">Reference proteome</keyword>
<proteinExistence type="predicted"/>
<dbReference type="STRING" id="1688.BCUN_1827"/>
<evidence type="ECO:0000313" key="3">
    <source>
        <dbReference type="Proteomes" id="UP000029067"/>
    </source>
</evidence>